<keyword evidence="11 14" id="KW-0255">Endonuclease</keyword>
<feature type="binding site" evidence="14 15">
    <location>
        <position position="106"/>
    </location>
    <ligand>
        <name>a divalent metal cation</name>
        <dbReference type="ChEBI" id="CHEBI:60240"/>
    </ligand>
</feature>
<feature type="binding site" evidence="14 15">
    <location>
        <position position="13"/>
    </location>
    <ligand>
        <name>a divalent metal cation</name>
        <dbReference type="ChEBI" id="CHEBI:60240"/>
    </ligand>
</feature>
<evidence type="ECO:0000256" key="3">
    <source>
        <dbReference type="ARBA" id="ARBA00004065"/>
    </source>
</evidence>
<evidence type="ECO:0000259" key="17">
    <source>
        <dbReference type="PROSITE" id="PS51975"/>
    </source>
</evidence>
<dbReference type="AlphaFoldDB" id="A0A1Y6D1A1"/>
<feature type="domain" description="RNase H type-2" evidence="17">
    <location>
        <begin position="7"/>
        <end position="195"/>
    </location>
</feature>
<keyword evidence="9 14" id="KW-0540">Nuclease</keyword>
<name>A0A1Y6D1A1_9GAMM</name>
<dbReference type="NCBIfam" id="NF000595">
    <property type="entry name" value="PRK00015.1-3"/>
    <property type="match status" value="1"/>
</dbReference>
<evidence type="ECO:0000256" key="4">
    <source>
        <dbReference type="ARBA" id="ARBA00004496"/>
    </source>
</evidence>
<dbReference type="GO" id="GO:0030145">
    <property type="term" value="F:manganese ion binding"/>
    <property type="evidence" value="ECO:0007669"/>
    <property type="project" value="UniProtKB-UniRule"/>
</dbReference>
<evidence type="ECO:0000256" key="10">
    <source>
        <dbReference type="ARBA" id="ARBA00022723"/>
    </source>
</evidence>
<sequence length="195" mass="20784">MDASGPRLIAGLDEVGRGCIAGPVIAAVVVFPEGAAPFPGLADSKKLTPKRRAELARRIEAEALAYAIGRAEAPEIDRINILQATFLAMRRAYAVLGLEPDAIRVDGDRCPELPQPCHAIVGGDATEPTISAASILAKVFRDREMEILDGFHPGYGFAVHKGYPTPAHQAALRDLGISPVHRRSYAPVARVASLF</sequence>
<evidence type="ECO:0000256" key="16">
    <source>
        <dbReference type="RuleBase" id="RU003515"/>
    </source>
</evidence>
<evidence type="ECO:0000256" key="12">
    <source>
        <dbReference type="ARBA" id="ARBA00022801"/>
    </source>
</evidence>
<gene>
    <name evidence="14" type="primary">rnhB</name>
    <name evidence="18" type="ORF">SAMN02949497_3761</name>
</gene>
<keyword evidence="19" id="KW-1185">Reference proteome</keyword>
<dbReference type="RefSeq" id="WP_085215260.1">
    <property type="nucleotide sequence ID" value="NZ_FXAM01000001.1"/>
</dbReference>
<dbReference type="Proteomes" id="UP000192923">
    <property type="component" value="Unassembled WGS sequence"/>
</dbReference>
<evidence type="ECO:0000256" key="7">
    <source>
        <dbReference type="ARBA" id="ARBA00019179"/>
    </source>
</evidence>
<dbReference type="PANTHER" id="PTHR10954">
    <property type="entry name" value="RIBONUCLEASE H2 SUBUNIT A"/>
    <property type="match status" value="1"/>
</dbReference>
<dbReference type="InterPro" id="IPR024567">
    <property type="entry name" value="RNase_HII/HIII_dom"/>
</dbReference>
<dbReference type="OrthoDB" id="9803420at2"/>
<evidence type="ECO:0000313" key="18">
    <source>
        <dbReference type="EMBL" id="SMF96366.1"/>
    </source>
</evidence>
<dbReference type="EC" id="3.1.26.4" evidence="6 14"/>
<comment type="similarity">
    <text evidence="5 14 16">Belongs to the RNase HII family.</text>
</comment>
<evidence type="ECO:0000256" key="1">
    <source>
        <dbReference type="ARBA" id="ARBA00000077"/>
    </source>
</evidence>
<dbReference type="SUPFAM" id="SSF53098">
    <property type="entry name" value="Ribonuclease H-like"/>
    <property type="match status" value="1"/>
</dbReference>
<evidence type="ECO:0000256" key="15">
    <source>
        <dbReference type="PROSITE-ProRule" id="PRU01319"/>
    </source>
</evidence>
<protein>
    <recommendedName>
        <fullName evidence="7 14">Ribonuclease HII</fullName>
        <shortName evidence="14">RNase HII</shortName>
        <ecNumber evidence="6 14">3.1.26.4</ecNumber>
    </recommendedName>
</protein>
<dbReference type="HAMAP" id="MF_00052_B">
    <property type="entry name" value="RNase_HII_B"/>
    <property type="match status" value="1"/>
</dbReference>
<dbReference type="GO" id="GO:0032299">
    <property type="term" value="C:ribonuclease H2 complex"/>
    <property type="evidence" value="ECO:0007669"/>
    <property type="project" value="TreeGrafter"/>
</dbReference>
<dbReference type="InterPro" id="IPR012337">
    <property type="entry name" value="RNaseH-like_sf"/>
</dbReference>
<dbReference type="GO" id="GO:0003723">
    <property type="term" value="F:RNA binding"/>
    <property type="evidence" value="ECO:0007669"/>
    <property type="project" value="UniProtKB-UniRule"/>
</dbReference>
<dbReference type="InterPro" id="IPR036397">
    <property type="entry name" value="RNaseH_sf"/>
</dbReference>
<dbReference type="GO" id="GO:0043137">
    <property type="term" value="P:DNA replication, removal of RNA primer"/>
    <property type="evidence" value="ECO:0007669"/>
    <property type="project" value="TreeGrafter"/>
</dbReference>
<evidence type="ECO:0000256" key="11">
    <source>
        <dbReference type="ARBA" id="ARBA00022759"/>
    </source>
</evidence>
<dbReference type="InterPro" id="IPR022898">
    <property type="entry name" value="RNase_HII"/>
</dbReference>
<dbReference type="EMBL" id="FXAM01000001">
    <property type="protein sequence ID" value="SMF96366.1"/>
    <property type="molecule type" value="Genomic_DNA"/>
</dbReference>
<dbReference type="CDD" id="cd07182">
    <property type="entry name" value="RNase_HII_bacteria_HII_like"/>
    <property type="match status" value="1"/>
</dbReference>
<dbReference type="PROSITE" id="PS51975">
    <property type="entry name" value="RNASE_H_2"/>
    <property type="match status" value="1"/>
</dbReference>
<comment type="subcellular location">
    <subcellularLocation>
        <location evidence="4 14">Cytoplasm</location>
    </subcellularLocation>
</comment>
<dbReference type="GO" id="GO:0004523">
    <property type="term" value="F:RNA-DNA hybrid ribonuclease activity"/>
    <property type="evidence" value="ECO:0007669"/>
    <property type="project" value="UniProtKB-UniRule"/>
</dbReference>
<dbReference type="InterPro" id="IPR001352">
    <property type="entry name" value="RNase_HII/HIII"/>
</dbReference>
<comment type="function">
    <text evidence="3 14 16">Endonuclease that specifically degrades the RNA of RNA-DNA hybrids.</text>
</comment>
<dbReference type="Pfam" id="PF01351">
    <property type="entry name" value="RNase_HII"/>
    <property type="match status" value="1"/>
</dbReference>
<keyword evidence="8 14" id="KW-0963">Cytoplasm</keyword>
<evidence type="ECO:0000256" key="13">
    <source>
        <dbReference type="ARBA" id="ARBA00023211"/>
    </source>
</evidence>
<evidence type="ECO:0000256" key="8">
    <source>
        <dbReference type="ARBA" id="ARBA00022490"/>
    </source>
</evidence>
<evidence type="ECO:0000256" key="2">
    <source>
        <dbReference type="ARBA" id="ARBA00001946"/>
    </source>
</evidence>
<dbReference type="PANTHER" id="PTHR10954:SF18">
    <property type="entry name" value="RIBONUCLEASE HII"/>
    <property type="match status" value="1"/>
</dbReference>
<evidence type="ECO:0000313" key="19">
    <source>
        <dbReference type="Proteomes" id="UP000192923"/>
    </source>
</evidence>
<comment type="cofactor">
    <cofactor evidence="2">
        <name>Mg(2+)</name>
        <dbReference type="ChEBI" id="CHEBI:18420"/>
    </cofactor>
</comment>
<dbReference type="Gene3D" id="3.30.420.10">
    <property type="entry name" value="Ribonuclease H-like superfamily/Ribonuclease H"/>
    <property type="match status" value="1"/>
</dbReference>
<dbReference type="GO" id="GO:0005737">
    <property type="term" value="C:cytoplasm"/>
    <property type="evidence" value="ECO:0007669"/>
    <property type="project" value="UniProtKB-SubCell"/>
</dbReference>
<evidence type="ECO:0000256" key="6">
    <source>
        <dbReference type="ARBA" id="ARBA00012180"/>
    </source>
</evidence>
<comment type="cofactor">
    <cofactor evidence="14 15">
        <name>Mn(2+)</name>
        <dbReference type="ChEBI" id="CHEBI:29035"/>
    </cofactor>
    <cofactor evidence="14 15">
        <name>Mg(2+)</name>
        <dbReference type="ChEBI" id="CHEBI:18420"/>
    </cofactor>
    <text evidence="14 15">Manganese or magnesium. Binds 1 divalent metal ion per monomer in the absence of substrate. May bind a second metal ion after substrate binding.</text>
</comment>
<feature type="binding site" evidence="14 15">
    <location>
        <position position="14"/>
    </location>
    <ligand>
        <name>a divalent metal cation</name>
        <dbReference type="ChEBI" id="CHEBI:60240"/>
    </ligand>
</feature>
<keyword evidence="13 14" id="KW-0464">Manganese</keyword>
<organism evidence="18 19">
    <name type="scientific">Methylomagnum ishizawai</name>
    <dbReference type="NCBI Taxonomy" id="1760988"/>
    <lineage>
        <taxon>Bacteria</taxon>
        <taxon>Pseudomonadati</taxon>
        <taxon>Pseudomonadota</taxon>
        <taxon>Gammaproteobacteria</taxon>
        <taxon>Methylococcales</taxon>
        <taxon>Methylococcaceae</taxon>
        <taxon>Methylomagnum</taxon>
    </lineage>
</organism>
<reference evidence="18 19" key="1">
    <citation type="submission" date="2016-12" db="EMBL/GenBank/DDBJ databases">
        <authorList>
            <person name="Song W.-J."/>
            <person name="Kurnit D.M."/>
        </authorList>
    </citation>
    <scope>NUCLEOTIDE SEQUENCE [LARGE SCALE GENOMIC DNA]</scope>
    <source>
        <strain evidence="18 19">175</strain>
    </source>
</reference>
<keyword evidence="12 14" id="KW-0378">Hydrolase</keyword>
<evidence type="ECO:0000256" key="14">
    <source>
        <dbReference type="HAMAP-Rule" id="MF_00052"/>
    </source>
</evidence>
<dbReference type="GO" id="GO:0006298">
    <property type="term" value="P:mismatch repair"/>
    <property type="evidence" value="ECO:0007669"/>
    <property type="project" value="TreeGrafter"/>
</dbReference>
<accession>A0A1Y6D1A1</accession>
<evidence type="ECO:0000256" key="5">
    <source>
        <dbReference type="ARBA" id="ARBA00007383"/>
    </source>
</evidence>
<evidence type="ECO:0000256" key="9">
    <source>
        <dbReference type="ARBA" id="ARBA00022722"/>
    </source>
</evidence>
<keyword evidence="10 14" id="KW-0479">Metal-binding</keyword>
<dbReference type="STRING" id="1760988.SAMN02949497_3761"/>
<comment type="catalytic activity">
    <reaction evidence="1 14 15 16">
        <text>Endonucleolytic cleavage to 5'-phosphomonoester.</text>
        <dbReference type="EC" id="3.1.26.4"/>
    </reaction>
</comment>
<proteinExistence type="inferred from homology"/>